<dbReference type="InterPro" id="IPR045857">
    <property type="entry name" value="O16G_dom_2"/>
</dbReference>
<gene>
    <name evidence="4" type="ORF">MR241_01685</name>
</gene>
<dbReference type="PANTHER" id="PTHR10357:SF210">
    <property type="entry name" value="MALTODEXTRIN GLUCOSIDASE"/>
    <property type="match status" value="1"/>
</dbReference>
<organism evidence="4 5">
    <name type="scientific">Candidatus Colimorpha enterica</name>
    <dbReference type="NCBI Taxonomy" id="3083063"/>
    <lineage>
        <taxon>Bacteria</taxon>
        <taxon>Pseudomonadati</taxon>
        <taxon>Bacteroidota</taxon>
        <taxon>Bacteroidia</taxon>
        <taxon>Bacteroidales</taxon>
        <taxon>Candidatus Colimorpha</taxon>
    </lineage>
</organism>
<feature type="domain" description="Glycosyl hydrolase family 13 catalytic" evidence="3">
    <location>
        <begin position="133"/>
        <end position="501"/>
    </location>
</feature>
<reference evidence="4 5" key="1">
    <citation type="submission" date="2022-03" db="EMBL/GenBank/DDBJ databases">
        <title>Metagenome-assembled genomes from swine fecal metagenomes.</title>
        <authorList>
            <person name="Holman D.B."/>
            <person name="Kommadath A."/>
        </authorList>
    </citation>
    <scope>NUCLEOTIDE SEQUENCE [LARGE SCALE GENOMIC DNA]</scope>
    <source>
        <strain evidence="4">SUG147</strain>
    </source>
</reference>
<dbReference type="CDD" id="cd11338">
    <property type="entry name" value="AmyAc_CMD"/>
    <property type="match status" value="1"/>
</dbReference>
<keyword evidence="1 4" id="KW-0378">Hydrolase</keyword>
<dbReference type="GO" id="GO:0016798">
    <property type="term" value="F:hydrolase activity, acting on glycosyl bonds"/>
    <property type="evidence" value="ECO:0007669"/>
    <property type="project" value="UniProtKB-KW"/>
</dbReference>
<accession>A0AAE3FHG0</accession>
<evidence type="ECO:0000259" key="3">
    <source>
        <dbReference type="SMART" id="SM00642"/>
    </source>
</evidence>
<dbReference type="GO" id="GO:0005975">
    <property type="term" value="P:carbohydrate metabolic process"/>
    <property type="evidence" value="ECO:0007669"/>
    <property type="project" value="InterPro"/>
</dbReference>
<dbReference type="Pfam" id="PF00128">
    <property type="entry name" value="Alpha-amylase"/>
    <property type="match status" value="1"/>
</dbReference>
<dbReference type="SMART" id="SM00642">
    <property type="entry name" value="Aamy"/>
    <property type="match status" value="1"/>
</dbReference>
<protein>
    <submittedName>
        <fullName evidence="4">Glycoside hydrolase family 13 protein</fullName>
    </submittedName>
</protein>
<keyword evidence="2" id="KW-0326">Glycosidase</keyword>
<dbReference type="SUPFAM" id="SSF51445">
    <property type="entry name" value="(Trans)glycosidases"/>
    <property type="match status" value="1"/>
</dbReference>
<evidence type="ECO:0000256" key="2">
    <source>
        <dbReference type="ARBA" id="ARBA00023295"/>
    </source>
</evidence>
<name>A0AAE3FHG0_9BACT</name>
<dbReference type="Gene3D" id="3.90.400.10">
    <property type="entry name" value="Oligo-1,6-glucosidase, Domain 2"/>
    <property type="match status" value="1"/>
</dbReference>
<dbReference type="AlphaFoldDB" id="A0AAE3FHG0"/>
<dbReference type="InterPro" id="IPR017853">
    <property type="entry name" value="GH"/>
</dbReference>
<evidence type="ECO:0000256" key="1">
    <source>
        <dbReference type="ARBA" id="ARBA00022801"/>
    </source>
</evidence>
<evidence type="ECO:0000313" key="5">
    <source>
        <dbReference type="Proteomes" id="UP001139365"/>
    </source>
</evidence>
<feature type="non-terminal residue" evidence="4">
    <location>
        <position position="502"/>
    </location>
</feature>
<evidence type="ECO:0000313" key="4">
    <source>
        <dbReference type="EMBL" id="MCI5754987.1"/>
    </source>
</evidence>
<comment type="caution">
    <text evidence="4">The sequence shown here is derived from an EMBL/GenBank/DDBJ whole genome shotgun (WGS) entry which is preliminary data.</text>
</comment>
<dbReference type="EMBL" id="JALEMU010000029">
    <property type="protein sequence ID" value="MCI5754987.1"/>
    <property type="molecule type" value="Genomic_DNA"/>
</dbReference>
<proteinExistence type="predicted"/>
<dbReference type="Gene3D" id="3.20.20.80">
    <property type="entry name" value="Glycosidases"/>
    <property type="match status" value="1"/>
</dbReference>
<dbReference type="Proteomes" id="UP001139365">
    <property type="component" value="Unassembled WGS sequence"/>
</dbReference>
<dbReference type="InterPro" id="IPR006047">
    <property type="entry name" value="GH13_cat_dom"/>
</dbReference>
<dbReference type="PANTHER" id="PTHR10357">
    <property type="entry name" value="ALPHA-AMYLASE FAMILY MEMBER"/>
    <property type="match status" value="1"/>
</dbReference>
<sequence length="502" mass="56155">MRILFSPSSPSHADPVGCLRENEKCRFSVDVPRDCPVKQLFLELSRDDGFEMTVPLSAEGGKGDYVTFSCTFALFGCGLYFYCFRFVTEISEFRLYRLGDGDTNMEAGEKWQISCIPAGYSTPEELQGAVMYQIFPDRFAVSGECDLSQKMTPYTVHSDRTEPPRKGPDSDGNWNNDFYCGNFRGIAGKLPYLSSLGCEVIYLNPIFKAYSNHRYDTADYKKPDPMLGTEEDFAFLCAEAGKHGIKIILDGVFSHVGSDSIYFDAKHRFGTGAVSNPASEYRDWFTFRHFPDDYVSWWDVPTLPCVDKNAPSFVGYIIDEPDSVVAHWMKLGAAGFRLDVADELPDGFIARLRKRVKEINPAGLVIGEVWEDASTKCAYGVRRRYFTGGELDGVMNYPYRSLIIGFVTGKTAPADFVSGIMRIYENYPRQALLTCMTSLSTHDTERIMTALSESLPAEKVGDAMRCAAAIQFFLPGMPCIYYGDETGMTGGADPFNRGFFTE</sequence>